<comment type="caution">
    <text evidence="2">The sequence shown here is derived from an EMBL/GenBank/DDBJ whole genome shotgun (WGS) entry which is preliminary data.</text>
</comment>
<evidence type="ECO:0000313" key="3">
    <source>
        <dbReference type="Proteomes" id="UP001548189"/>
    </source>
</evidence>
<keyword evidence="1" id="KW-1133">Transmembrane helix</keyword>
<keyword evidence="1" id="KW-0472">Membrane</keyword>
<feature type="transmembrane region" description="Helical" evidence="1">
    <location>
        <begin position="15"/>
        <end position="38"/>
    </location>
</feature>
<dbReference type="RefSeq" id="WP_353896392.1">
    <property type="nucleotide sequence ID" value="NZ_JBEVCJ010000013.1"/>
</dbReference>
<keyword evidence="1" id="KW-0812">Transmembrane</keyword>
<evidence type="ECO:0000256" key="1">
    <source>
        <dbReference type="SAM" id="Phobius"/>
    </source>
</evidence>
<reference evidence="2 3" key="1">
    <citation type="submission" date="2024-06" db="EMBL/GenBank/DDBJ databases">
        <authorList>
            <person name="Li F."/>
        </authorList>
    </citation>
    <scope>NUCLEOTIDE SEQUENCE [LARGE SCALE GENOMIC DNA]</scope>
    <source>
        <strain evidence="2 3">GXAS 311</strain>
    </source>
</reference>
<protein>
    <recommendedName>
        <fullName evidence="4">SPFH domain-containing protein</fullName>
    </recommendedName>
</protein>
<accession>A0ABV2BV36</accession>
<organism evidence="2 3">
    <name type="scientific">Aliikangiella maris</name>
    <dbReference type="NCBI Taxonomy" id="3162458"/>
    <lineage>
        <taxon>Bacteria</taxon>
        <taxon>Pseudomonadati</taxon>
        <taxon>Pseudomonadota</taxon>
        <taxon>Gammaproteobacteria</taxon>
        <taxon>Oceanospirillales</taxon>
        <taxon>Pleioneaceae</taxon>
        <taxon>Aliikangiella</taxon>
    </lineage>
</organism>
<evidence type="ECO:0008006" key="4">
    <source>
        <dbReference type="Google" id="ProtNLM"/>
    </source>
</evidence>
<name>A0ABV2BV36_9GAMM</name>
<dbReference type="EMBL" id="JBEVCJ010000013">
    <property type="protein sequence ID" value="MET1255807.1"/>
    <property type="molecule type" value="Genomic_DNA"/>
</dbReference>
<dbReference type="Proteomes" id="UP001548189">
    <property type="component" value="Unassembled WGS sequence"/>
</dbReference>
<dbReference type="PANTHER" id="PTHR43446">
    <property type="entry name" value="MEMBRANE PROTEIN-RELATED"/>
    <property type="match status" value="1"/>
</dbReference>
<evidence type="ECO:0000313" key="2">
    <source>
        <dbReference type="EMBL" id="MET1255807.1"/>
    </source>
</evidence>
<sequence length="106" mass="11592">MALIAGLLLSIKSSMVMTVVISLVSVLVVVCWFGFFTVNPNEAKVLQFFGRYIGTVHANGLRWANPLYSKRAVSLRVKNFESGKIKVNDKNGNPTQIAAVNTGSLY</sequence>
<dbReference type="PANTHER" id="PTHR43446:SF1">
    <property type="entry name" value="BAND 7 DOMAIN-CONTAINING PROTEIN"/>
    <property type="match status" value="1"/>
</dbReference>
<gene>
    <name evidence="2" type="ORF">ABVT43_11775</name>
</gene>
<keyword evidence="3" id="KW-1185">Reference proteome</keyword>
<proteinExistence type="predicted"/>